<dbReference type="Proteomes" id="UP001198182">
    <property type="component" value="Unassembled WGS sequence"/>
</dbReference>
<keyword evidence="3" id="KW-0378">Hydrolase</keyword>
<accession>A0AAE3EB72</accession>
<dbReference type="NCBIfam" id="TIGR01448">
    <property type="entry name" value="recD_rel"/>
    <property type="match status" value="1"/>
</dbReference>
<dbReference type="Pfam" id="PF14490">
    <property type="entry name" value="HHH_RecD2"/>
    <property type="match status" value="1"/>
</dbReference>
<dbReference type="CDD" id="cd17933">
    <property type="entry name" value="DEXSc_RecD-like"/>
    <property type="match status" value="1"/>
</dbReference>
<keyword evidence="6" id="KW-1185">Reference proteome</keyword>
<evidence type="ECO:0000259" key="4">
    <source>
        <dbReference type="SMART" id="SM00382"/>
    </source>
</evidence>
<dbReference type="HAMAP" id="MF_01488">
    <property type="entry name" value="RecD2"/>
    <property type="match status" value="1"/>
</dbReference>
<dbReference type="Pfam" id="PF13538">
    <property type="entry name" value="UvrD_C_2"/>
    <property type="match status" value="1"/>
</dbReference>
<dbReference type="GO" id="GO:0009338">
    <property type="term" value="C:exodeoxyribonuclease V complex"/>
    <property type="evidence" value="ECO:0007669"/>
    <property type="project" value="TreeGrafter"/>
</dbReference>
<name>A0AAE3EB72_9FIRM</name>
<dbReference type="PANTHER" id="PTHR43788:SF6">
    <property type="entry name" value="DNA HELICASE B"/>
    <property type="match status" value="1"/>
</dbReference>
<keyword evidence="3" id="KW-0413">Isomerase</keyword>
<dbReference type="Pfam" id="PF14520">
    <property type="entry name" value="HHH_5"/>
    <property type="match status" value="1"/>
</dbReference>
<dbReference type="GO" id="GO:0017116">
    <property type="term" value="F:single-stranded DNA helicase activity"/>
    <property type="evidence" value="ECO:0007669"/>
    <property type="project" value="TreeGrafter"/>
</dbReference>
<comment type="catalytic activity">
    <reaction evidence="3">
        <text>ATP + H2O = ADP + phosphate + H(+)</text>
        <dbReference type="Rhea" id="RHEA:13065"/>
        <dbReference type="ChEBI" id="CHEBI:15377"/>
        <dbReference type="ChEBI" id="CHEBI:15378"/>
        <dbReference type="ChEBI" id="CHEBI:30616"/>
        <dbReference type="ChEBI" id="CHEBI:43474"/>
        <dbReference type="ChEBI" id="CHEBI:456216"/>
        <dbReference type="EC" id="5.6.2.3"/>
    </reaction>
</comment>
<dbReference type="GO" id="GO:0006310">
    <property type="term" value="P:DNA recombination"/>
    <property type="evidence" value="ECO:0007669"/>
    <property type="project" value="InterPro"/>
</dbReference>
<dbReference type="SMART" id="SM00382">
    <property type="entry name" value="AAA"/>
    <property type="match status" value="1"/>
</dbReference>
<keyword evidence="3 5" id="KW-0347">Helicase</keyword>
<evidence type="ECO:0000256" key="1">
    <source>
        <dbReference type="ARBA" id="ARBA00022741"/>
    </source>
</evidence>
<dbReference type="InterPro" id="IPR003593">
    <property type="entry name" value="AAA+_ATPase"/>
</dbReference>
<keyword evidence="3" id="KW-0238">DNA-binding</keyword>
<dbReference type="EC" id="5.6.2.3" evidence="3"/>
<dbReference type="Gene3D" id="1.10.10.2220">
    <property type="match status" value="1"/>
</dbReference>
<proteinExistence type="inferred from homology"/>
<keyword evidence="2 3" id="KW-0067">ATP-binding</keyword>
<protein>
    <recommendedName>
        <fullName evidence="3">ATP-dependent RecD2 DNA helicase</fullName>
        <ecNumber evidence="3">5.6.2.3</ecNumber>
    </recommendedName>
    <alternativeName>
        <fullName evidence="3">DNA 5'-3' helicase subunit RecD2</fullName>
    </alternativeName>
</protein>
<dbReference type="Gene3D" id="2.30.30.940">
    <property type="match status" value="1"/>
</dbReference>
<dbReference type="Pfam" id="PF18335">
    <property type="entry name" value="SH3_13"/>
    <property type="match status" value="1"/>
</dbReference>
<dbReference type="Gene3D" id="1.10.150.20">
    <property type="entry name" value="5' to 3' exonuclease, C-terminal subdomain"/>
    <property type="match status" value="1"/>
</dbReference>
<dbReference type="Gene3D" id="3.40.50.300">
    <property type="entry name" value="P-loop containing nucleotide triphosphate hydrolases"/>
    <property type="match status" value="2"/>
</dbReference>
<dbReference type="GO" id="GO:0003677">
    <property type="term" value="F:DNA binding"/>
    <property type="evidence" value="ECO:0007669"/>
    <property type="project" value="UniProtKB-UniRule"/>
</dbReference>
<evidence type="ECO:0000313" key="6">
    <source>
        <dbReference type="Proteomes" id="UP001198182"/>
    </source>
</evidence>
<evidence type="ECO:0000256" key="3">
    <source>
        <dbReference type="HAMAP-Rule" id="MF_01488"/>
    </source>
</evidence>
<dbReference type="RefSeq" id="WP_308453373.1">
    <property type="nucleotide sequence ID" value="NZ_JAJEQR010000016.1"/>
</dbReference>
<dbReference type="InterPro" id="IPR027417">
    <property type="entry name" value="P-loop_NTPase"/>
</dbReference>
<feature type="domain" description="AAA+ ATPase" evidence="4">
    <location>
        <begin position="331"/>
        <end position="480"/>
    </location>
</feature>
<dbReference type="SUPFAM" id="SSF52540">
    <property type="entry name" value="P-loop containing nucleoside triphosphate hydrolases"/>
    <property type="match status" value="1"/>
</dbReference>
<evidence type="ECO:0000313" key="5">
    <source>
        <dbReference type="EMBL" id="MCC2230735.1"/>
    </source>
</evidence>
<organism evidence="5 6">
    <name type="scientific">Hominifimenecus microfluidus</name>
    <dbReference type="NCBI Taxonomy" id="2885348"/>
    <lineage>
        <taxon>Bacteria</taxon>
        <taxon>Bacillati</taxon>
        <taxon>Bacillota</taxon>
        <taxon>Clostridia</taxon>
        <taxon>Lachnospirales</taxon>
        <taxon>Lachnospiraceae</taxon>
        <taxon>Hominifimenecus</taxon>
    </lineage>
</organism>
<dbReference type="InterPro" id="IPR010994">
    <property type="entry name" value="RuvA_2-like"/>
</dbReference>
<evidence type="ECO:0000256" key="2">
    <source>
        <dbReference type="ARBA" id="ARBA00022840"/>
    </source>
</evidence>
<sequence length="748" mass="84009">MAVLTGYVEHIIYRNEENGYTVLELAADSGSFTLVGTMPMVSEGEPLEAEGEFTTHAVYGEQLIVSRYEVTAPQDVVSIERYLGSGAVKGIGPSLAARIVKKFKRDTMRIIDEEPERLAEVRGISENGARQIAAQVAEKRDLRQAMLFLQQYGISLNLAVKIYEAYGPQIYTILQSNPYKMADDIPGVGFRVADEIAKKAGIHSDSDFRIRSGIYYTLMRGVQAGHVYLPQEVLLRNASKLLGVPQEAMEKHIMDLVLDKRLVVKERDGEPIVYAATYYYMELNTAKMLTDLDVAYPMDTKQMEDWLRRIEAEEKLELDVRQREAVAEAIGRGVTVITGGPGTGKTTTINTILRYFEMEGLQIELAAPTGRAAKRMTEATGYEARTIHRMLEFMGTPGEEEHGDGVHFERNENHPLDADVVVIDEMSMVDIYLMYALLKAVPVGARLILVGDANQLPSVGPGNVLRDIISSGQFHVVKLTHIFRQSEASDIVMNAHRIHSGESIDYGKKSKDFLFVRRQDANSIINATITLVKEKLPPYVHAKIFDVQVMTPMRKGVLGVENLNKILQEYLNPPSDKKKEHTSPHGILREGDKVMQIRNNYQAEWEIVNRYGIPKEKGTGVFNGDMGFVKELNLFSEEILVEFDEGKQVRYPFRQADELELAYAITVHKSQGSEYPAVVIPVLTGPRMLMNRNLIYTAVTRARKCVCIVGVPEAFQAMVDNAEEQKRYSGLNACLEEMAQWKENMENL</sequence>
<dbReference type="InterPro" id="IPR027785">
    <property type="entry name" value="UvrD-like_helicase_C"/>
</dbReference>
<dbReference type="InterPro" id="IPR029493">
    <property type="entry name" value="RecD2-like_HHH"/>
</dbReference>
<dbReference type="InterPro" id="IPR055446">
    <property type="entry name" value="RecD2_N_OB"/>
</dbReference>
<dbReference type="GO" id="GO:0016787">
    <property type="term" value="F:hydrolase activity"/>
    <property type="evidence" value="ECO:0007669"/>
    <property type="project" value="UniProtKB-KW"/>
</dbReference>
<dbReference type="Pfam" id="PF23139">
    <property type="entry name" value="OB_YrrC"/>
    <property type="match status" value="1"/>
</dbReference>
<dbReference type="CDD" id="cd18809">
    <property type="entry name" value="SF1_C_RecD"/>
    <property type="match status" value="1"/>
</dbReference>
<dbReference type="GO" id="GO:0005524">
    <property type="term" value="F:ATP binding"/>
    <property type="evidence" value="ECO:0007669"/>
    <property type="project" value="UniProtKB-UniRule"/>
</dbReference>
<dbReference type="EMBL" id="JAJEQR010000016">
    <property type="protein sequence ID" value="MCC2230735.1"/>
    <property type="molecule type" value="Genomic_DNA"/>
</dbReference>
<comment type="caution">
    <text evidence="5">The sequence shown here is derived from an EMBL/GenBank/DDBJ whole genome shotgun (WGS) entry which is preliminary data.</text>
</comment>
<dbReference type="Pfam" id="PF13245">
    <property type="entry name" value="AAA_19"/>
    <property type="match status" value="1"/>
</dbReference>
<dbReference type="InterPro" id="IPR050534">
    <property type="entry name" value="Coronavir_polyprotein_1ab"/>
</dbReference>
<gene>
    <name evidence="3" type="primary">recD2</name>
    <name evidence="5" type="ORF">LKD81_06935</name>
</gene>
<dbReference type="InterPro" id="IPR006345">
    <property type="entry name" value="RecD2"/>
</dbReference>
<keyword evidence="1 3" id="KW-0547">Nucleotide-binding</keyword>
<dbReference type="InterPro" id="IPR041451">
    <property type="entry name" value="RecD2_SH13"/>
</dbReference>
<dbReference type="SUPFAM" id="SSF47781">
    <property type="entry name" value="RuvA domain 2-like"/>
    <property type="match status" value="1"/>
</dbReference>
<dbReference type="AlphaFoldDB" id="A0AAE3EB72"/>
<reference evidence="5" key="1">
    <citation type="submission" date="2021-10" db="EMBL/GenBank/DDBJ databases">
        <title>Anaerobic single-cell dispensing facilitates the cultivation of human gut bacteria.</title>
        <authorList>
            <person name="Afrizal A."/>
        </authorList>
    </citation>
    <scope>NUCLEOTIDE SEQUENCE</scope>
    <source>
        <strain evidence="5">CLA-AA-H215</strain>
    </source>
</reference>
<dbReference type="GO" id="GO:0043139">
    <property type="term" value="F:5'-3' DNA helicase activity"/>
    <property type="evidence" value="ECO:0007669"/>
    <property type="project" value="UniProtKB-UniRule"/>
</dbReference>
<dbReference type="PANTHER" id="PTHR43788">
    <property type="entry name" value="DNA2/NAM7 HELICASE FAMILY MEMBER"/>
    <property type="match status" value="1"/>
</dbReference>
<feature type="binding site" evidence="3">
    <location>
        <begin position="342"/>
        <end position="346"/>
    </location>
    <ligand>
        <name>ATP</name>
        <dbReference type="ChEBI" id="CHEBI:30616"/>
    </ligand>
</feature>
<comment type="function">
    <text evidence="3">DNA-dependent ATPase and ATP-dependent 5'-3' DNA helicase. Has no activity on blunt DNA or DNA with 3'-overhangs, requires at least 10 bases of 5'-ssDNA for helicase activity.</text>
</comment>
<comment type="similarity">
    <text evidence="3">Belongs to the RecD family. RecD2 subfamily.</text>
</comment>